<dbReference type="EMBL" id="SWAD01000068">
    <property type="protein sequence ID" value="TMQ75970.1"/>
    <property type="molecule type" value="Genomic_DNA"/>
</dbReference>
<reference evidence="1 2" key="1">
    <citation type="submission" date="2019-04" db="EMBL/GenBank/DDBJ databases">
        <title>A novel phosphate-accumulating bacterium identified in bioreactor for phosphate removal from wastewater.</title>
        <authorList>
            <person name="Kotlyarov R.Y."/>
            <person name="Beletsky A.V."/>
            <person name="Kallistova A.Y."/>
            <person name="Dorofeev A.G."/>
            <person name="Nikolaev Y.Y."/>
            <person name="Pimenov N.V."/>
            <person name="Ravin N.V."/>
            <person name="Mardanov A.V."/>
        </authorList>
    </citation>
    <scope>NUCLEOTIDE SEQUENCE [LARGE SCALE GENOMIC DNA]</scope>
    <source>
        <strain evidence="1 2">Bin19</strain>
    </source>
</reference>
<name>A0A5S4EKU0_9PROT</name>
<dbReference type="Proteomes" id="UP000306324">
    <property type="component" value="Unassembled WGS sequence"/>
</dbReference>
<comment type="caution">
    <text evidence="1">The sequence shown here is derived from an EMBL/GenBank/DDBJ whole genome shotgun (WGS) entry which is preliminary data.</text>
</comment>
<dbReference type="AlphaFoldDB" id="A0A5S4EKU0"/>
<evidence type="ECO:0000313" key="2">
    <source>
        <dbReference type="Proteomes" id="UP000306324"/>
    </source>
</evidence>
<accession>A0A5S4EKU0</accession>
<proteinExistence type="predicted"/>
<protein>
    <submittedName>
        <fullName evidence="1">Uncharacterized protein</fullName>
    </submittedName>
</protein>
<organism evidence="1 2">
    <name type="scientific">Candidatus Accumulibacter phosphatis</name>
    <dbReference type="NCBI Taxonomy" id="327160"/>
    <lineage>
        <taxon>Bacteria</taxon>
        <taxon>Pseudomonadati</taxon>
        <taxon>Pseudomonadota</taxon>
        <taxon>Betaproteobacteria</taxon>
        <taxon>Candidatus Accumulibacter</taxon>
    </lineage>
</organism>
<gene>
    <name evidence="1" type="ORF">ACCUM_0256</name>
</gene>
<sequence length="63" mass="6792">MGQEQLKLLECHVEDFAEFREATIRNVAPVGEMISSSIVVLAPVKSASSLLGGHCGCFRGMLK</sequence>
<keyword evidence="2" id="KW-1185">Reference proteome</keyword>
<evidence type="ECO:0000313" key="1">
    <source>
        <dbReference type="EMBL" id="TMQ75970.1"/>
    </source>
</evidence>